<dbReference type="GO" id="GO:0016787">
    <property type="term" value="F:hydrolase activity"/>
    <property type="evidence" value="ECO:0007669"/>
    <property type="project" value="UniProtKB-KW"/>
</dbReference>
<dbReference type="InterPro" id="IPR045055">
    <property type="entry name" value="DNA2/NAM7-like"/>
</dbReference>
<feature type="domain" description="DNA2/NAM7 helicase helicase" evidence="3">
    <location>
        <begin position="371"/>
        <end position="454"/>
    </location>
</feature>
<feature type="compositionally biased region" description="Polar residues" evidence="2">
    <location>
        <begin position="91"/>
        <end position="100"/>
    </location>
</feature>
<dbReference type="InterPro" id="IPR041677">
    <property type="entry name" value="DNA2/NAM7_AAA_11"/>
</dbReference>
<dbReference type="SUPFAM" id="SSF52540">
    <property type="entry name" value="P-loop containing nucleoside triphosphate hydrolases"/>
    <property type="match status" value="1"/>
</dbReference>
<evidence type="ECO:0000256" key="1">
    <source>
        <dbReference type="ARBA" id="ARBA00022806"/>
    </source>
</evidence>
<dbReference type="PANTHER" id="PTHR10887:SF322">
    <property type="entry name" value="HELICASE MOV-10"/>
    <property type="match status" value="1"/>
</dbReference>
<dbReference type="Proteomes" id="UP000799640">
    <property type="component" value="Unassembled WGS sequence"/>
</dbReference>
<keyword evidence="1" id="KW-0347">Helicase</keyword>
<reference evidence="5" key="1">
    <citation type="journal article" date="2020" name="Stud. Mycol.">
        <title>101 Dothideomycetes genomes: a test case for predicting lifestyles and emergence of pathogens.</title>
        <authorList>
            <person name="Haridas S."/>
            <person name="Albert R."/>
            <person name="Binder M."/>
            <person name="Bloem J."/>
            <person name="Labutti K."/>
            <person name="Salamov A."/>
            <person name="Andreopoulos B."/>
            <person name="Baker S."/>
            <person name="Barry K."/>
            <person name="Bills G."/>
            <person name="Bluhm B."/>
            <person name="Cannon C."/>
            <person name="Castanera R."/>
            <person name="Culley D."/>
            <person name="Daum C."/>
            <person name="Ezra D."/>
            <person name="Gonzalez J."/>
            <person name="Henrissat B."/>
            <person name="Kuo A."/>
            <person name="Liang C."/>
            <person name="Lipzen A."/>
            <person name="Lutzoni F."/>
            <person name="Magnuson J."/>
            <person name="Mondo S."/>
            <person name="Nolan M."/>
            <person name="Ohm R."/>
            <person name="Pangilinan J."/>
            <person name="Park H.-J."/>
            <person name="Ramirez L."/>
            <person name="Alfaro M."/>
            <person name="Sun H."/>
            <person name="Tritt A."/>
            <person name="Yoshinaga Y."/>
            <person name="Zwiers L.-H."/>
            <person name="Turgeon B."/>
            <person name="Goodwin S."/>
            <person name="Spatafora J."/>
            <person name="Crous P."/>
            <person name="Grigoriev I."/>
        </authorList>
    </citation>
    <scope>NUCLEOTIDE SEQUENCE</scope>
    <source>
        <strain evidence="5">CBS 262.69</strain>
    </source>
</reference>
<feature type="domain" description="DNA2/NAM7 helicase-like C-terminal" evidence="4">
    <location>
        <begin position="639"/>
        <end position="818"/>
    </location>
</feature>
<keyword evidence="5" id="KW-0378">Hydrolase</keyword>
<evidence type="ECO:0000256" key="2">
    <source>
        <dbReference type="SAM" id="MobiDB-lite"/>
    </source>
</evidence>
<keyword evidence="1" id="KW-0547">Nucleotide-binding</keyword>
<dbReference type="GO" id="GO:0035194">
    <property type="term" value="P:regulatory ncRNA-mediated post-transcriptional gene silencing"/>
    <property type="evidence" value="ECO:0007669"/>
    <property type="project" value="TreeGrafter"/>
</dbReference>
<dbReference type="CDD" id="cd18808">
    <property type="entry name" value="SF1_C_Upf1"/>
    <property type="match status" value="1"/>
</dbReference>
<protein>
    <submittedName>
        <fullName evidence="5">P-loop containing nucleoside triphosphate hydrolase protein</fullName>
    </submittedName>
</protein>
<dbReference type="GO" id="GO:0005829">
    <property type="term" value="C:cytosol"/>
    <property type="evidence" value="ECO:0007669"/>
    <property type="project" value="TreeGrafter"/>
</dbReference>
<dbReference type="Gene3D" id="3.40.50.300">
    <property type="entry name" value="P-loop containing nucleotide triphosphate hydrolases"/>
    <property type="match status" value="2"/>
</dbReference>
<keyword evidence="1" id="KW-0067">ATP-binding</keyword>
<gene>
    <name evidence="5" type="ORF">EJ06DRAFT_144561</name>
</gene>
<feature type="region of interest" description="Disordered" evidence="2">
    <location>
        <begin position="47"/>
        <end position="101"/>
    </location>
</feature>
<dbReference type="Pfam" id="PF13087">
    <property type="entry name" value="AAA_12"/>
    <property type="match status" value="1"/>
</dbReference>
<evidence type="ECO:0000259" key="4">
    <source>
        <dbReference type="Pfam" id="PF13087"/>
    </source>
</evidence>
<dbReference type="EMBL" id="ML996703">
    <property type="protein sequence ID" value="KAF2397332.1"/>
    <property type="molecule type" value="Genomic_DNA"/>
</dbReference>
<dbReference type="InterPro" id="IPR047187">
    <property type="entry name" value="SF1_C_Upf1"/>
</dbReference>
<accession>A0A6G1HMW3</accession>
<feature type="compositionally biased region" description="Low complexity" evidence="2">
    <location>
        <begin position="56"/>
        <end position="66"/>
    </location>
</feature>
<dbReference type="InterPro" id="IPR041679">
    <property type="entry name" value="DNA2/NAM7-like_C"/>
</dbReference>
<dbReference type="AlphaFoldDB" id="A0A6G1HMW3"/>
<name>A0A6G1HMW3_9PEZI</name>
<feature type="domain" description="DNA2/NAM7 helicase helicase" evidence="3">
    <location>
        <begin position="543"/>
        <end position="591"/>
    </location>
</feature>
<dbReference type="OrthoDB" id="6513042at2759"/>
<sequence>MQARHPEHKVVASGRRAQPLIQAAIFMRRSPSSQPRETPLQHCHTCHPKIAMPGQKPARPAKSPAPSETPTMPANAQPDTAGDINPHLSPPSRTNSNAAKPTTMPLDVFAATYTPRWIRDVNLQQPYRVIPAIEIPGLDIMYSTYASTFAGSDFLPPPPAHTPLMPSLLPPPPSEPLSPLAYRYILRHHLETEFLASRAAQSAFTLYSTPIVTTPRWLPEHVGAYQYLIHVPGLRENAPFVRLGDVLHLRQLITALNGQPLFPNWTGTEVCATVAALARRNETVQFLSSVPLDTTACWNVAFPVRSAWEAALRGAVDAADVAMRSARDESSLLQKTSWLERMLFAKASDSVRQTALNPLPSKSTAFHDPALNHEQQRSVANIVSRNFGPLPFLITGPAGTGKTKVLVETALQLLFPRRPGDPLPDKPDPSIHILLCAPSDPAADSLAMRLRAHLPPTALLRLNSPTRDPAEVPAGLLGHCHMAESRFALPPFTKLMATSVVVLTCRDAQMLISARLSNRDLHTVSTSLAVAFNLPPPTAPHWTALLIDEAAQAIEPEALLPLTVLTPPVGAALPLLVLAGDPAQLNPHVHSTSPIIGTSLIERLLARPVFANHPLARSAGGAGVLRAHMLPLPRPAFADLRRNYRSHAAILAVPNALFYSDGLTAEAVARDGTVGAWEGWRGRGWPVVFVQNKGLEDRESEGGGWYNASEAGIVVGKVRWLVGAGVPAQDVCVIAQFGAQVGLIRAELRKAGLWSVNVGPMEAMQGLEARVVVLCTTRGRERFVKGDAERGVGVIHQVKRLNVALTRAKEGLVVVGSSEVLGTDEAWKAWLGFCARNGLWEGEGREKWMVVPDVLPALERGLLRAQMGGGRVRQ</sequence>
<dbReference type="PANTHER" id="PTHR10887">
    <property type="entry name" value="DNA2/NAM7 HELICASE FAMILY"/>
    <property type="match status" value="1"/>
</dbReference>
<dbReference type="Pfam" id="PF13086">
    <property type="entry name" value="AAA_11"/>
    <property type="match status" value="2"/>
</dbReference>
<dbReference type="InterPro" id="IPR027417">
    <property type="entry name" value="P-loop_NTPase"/>
</dbReference>
<organism evidence="5 6">
    <name type="scientific">Trichodelitschia bisporula</name>
    <dbReference type="NCBI Taxonomy" id="703511"/>
    <lineage>
        <taxon>Eukaryota</taxon>
        <taxon>Fungi</taxon>
        <taxon>Dikarya</taxon>
        <taxon>Ascomycota</taxon>
        <taxon>Pezizomycotina</taxon>
        <taxon>Dothideomycetes</taxon>
        <taxon>Dothideomycetes incertae sedis</taxon>
        <taxon>Phaeotrichales</taxon>
        <taxon>Phaeotrichaceae</taxon>
        <taxon>Trichodelitschia</taxon>
    </lineage>
</organism>
<dbReference type="GO" id="GO:0004386">
    <property type="term" value="F:helicase activity"/>
    <property type="evidence" value="ECO:0007669"/>
    <property type="project" value="InterPro"/>
</dbReference>
<feature type="compositionally biased region" description="Polar residues" evidence="2">
    <location>
        <begin position="68"/>
        <end position="78"/>
    </location>
</feature>
<keyword evidence="6" id="KW-1185">Reference proteome</keyword>
<evidence type="ECO:0000313" key="6">
    <source>
        <dbReference type="Proteomes" id="UP000799640"/>
    </source>
</evidence>
<evidence type="ECO:0000313" key="5">
    <source>
        <dbReference type="EMBL" id="KAF2397332.1"/>
    </source>
</evidence>
<proteinExistence type="predicted"/>
<evidence type="ECO:0000259" key="3">
    <source>
        <dbReference type="Pfam" id="PF13086"/>
    </source>
</evidence>